<comment type="caution">
    <text evidence="1">The sequence shown here is derived from an EMBL/GenBank/DDBJ whole genome shotgun (WGS) entry which is preliminary data.</text>
</comment>
<dbReference type="Proteomes" id="UP000643207">
    <property type="component" value="Unassembled WGS sequence"/>
</dbReference>
<accession>A0A9X0XEJ2</accession>
<gene>
    <name evidence="1" type="ORF">JI742_09910</name>
</gene>
<evidence type="ECO:0000313" key="2">
    <source>
        <dbReference type="Proteomes" id="UP000643207"/>
    </source>
</evidence>
<dbReference type="Gene3D" id="1.10.10.10">
    <property type="entry name" value="Winged helix-like DNA-binding domain superfamily/Winged helix DNA-binding domain"/>
    <property type="match status" value="1"/>
</dbReference>
<protein>
    <submittedName>
        <fullName evidence="1">Uncharacterized protein</fullName>
    </submittedName>
</protein>
<dbReference type="EMBL" id="JAERRA010000001">
    <property type="protein sequence ID" value="MBL0720204.1"/>
    <property type="molecule type" value="Genomic_DNA"/>
</dbReference>
<name>A0A9X0XEJ2_9BURK</name>
<evidence type="ECO:0000313" key="1">
    <source>
        <dbReference type="EMBL" id="MBL0720204.1"/>
    </source>
</evidence>
<sequence>MWRLMQGSGKLGFAGVRLGAAALEARDPWGAQAVVPISDVEGSETDAAVRALGDELRQTVEAAYLGRGTVGDRAARLGISRAAWKERLCRADLALQAWLAERERQAAERRQVLLRGVLPAVPAVRGLTR</sequence>
<proteinExistence type="predicted"/>
<reference evidence="1 2" key="1">
    <citation type="submission" date="2021-01" db="EMBL/GenBank/DDBJ databases">
        <title>Piscinibacter sp. Jin2 Genome sequencing and assembly.</title>
        <authorList>
            <person name="Kim I."/>
        </authorList>
    </citation>
    <scope>NUCLEOTIDE SEQUENCE [LARGE SCALE GENOMIC DNA]</scope>
    <source>
        <strain evidence="1 2">Jin2</strain>
    </source>
</reference>
<dbReference type="InterPro" id="IPR036388">
    <property type="entry name" value="WH-like_DNA-bd_sf"/>
</dbReference>
<dbReference type="AlphaFoldDB" id="A0A9X0XEJ2"/>
<dbReference type="RefSeq" id="WP_201826076.1">
    <property type="nucleotide sequence ID" value="NZ_JAERRA010000001.1"/>
</dbReference>
<keyword evidence="2" id="KW-1185">Reference proteome</keyword>
<organism evidence="1 2">
    <name type="scientific">Aquariibacter lacus</name>
    <dbReference type="NCBI Taxonomy" id="2801332"/>
    <lineage>
        <taxon>Bacteria</taxon>
        <taxon>Pseudomonadati</taxon>
        <taxon>Pseudomonadota</taxon>
        <taxon>Betaproteobacteria</taxon>
        <taxon>Burkholderiales</taxon>
        <taxon>Sphaerotilaceae</taxon>
        <taxon>Aquariibacter</taxon>
    </lineage>
</organism>